<sequence length="114" mass="12430">MVALSCFVRATFGLGTIGFEWASHCHSSSPTSGSKDLSLAAELNKTGLPDKIRAYSLCLASVFIKQAKRGSCRHVFKMDAYTLFLKSRNMGNRFGRSERGIGSSGEVKIDFRGC</sequence>
<comment type="caution">
    <text evidence="1">The sequence shown here is derived from an EMBL/GenBank/DDBJ whole genome shotgun (WGS) entry which is preliminary data.</text>
</comment>
<dbReference type="Proteomes" id="UP001396334">
    <property type="component" value="Unassembled WGS sequence"/>
</dbReference>
<reference evidence="1 2" key="1">
    <citation type="journal article" date="2024" name="G3 (Bethesda)">
        <title>Genome assembly of Hibiscus sabdariffa L. provides insights into metabolisms of medicinal natural products.</title>
        <authorList>
            <person name="Kim T."/>
        </authorList>
    </citation>
    <scope>NUCLEOTIDE SEQUENCE [LARGE SCALE GENOMIC DNA]</scope>
    <source>
        <strain evidence="1">TK-2024</strain>
        <tissue evidence="1">Old leaves</tissue>
    </source>
</reference>
<proteinExistence type="predicted"/>
<dbReference type="EMBL" id="JBBPBN010000006">
    <property type="protein sequence ID" value="KAK9035166.1"/>
    <property type="molecule type" value="Genomic_DNA"/>
</dbReference>
<keyword evidence="2" id="KW-1185">Reference proteome</keyword>
<accession>A0ABR2TCU5</accession>
<gene>
    <name evidence="1" type="ORF">V6N11_077214</name>
</gene>
<organism evidence="1 2">
    <name type="scientific">Hibiscus sabdariffa</name>
    <name type="common">roselle</name>
    <dbReference type="NCBI Taxonomy" id="183260"/>
    <lineage>
        <taxon>Eukaryota</taxon>
        <taxon>Viridiplantae</taxon>
        <taxon>Streptophyta</taxon>
        <taxon>Embryophyta</taxon>
        <taxon>Tracheophyta</taxon>
        <taxon>Spermatophyta</taxon>
        <taxon>Magnoliopsida</taxon>
        <taxon>eudicotyledons</taxon>
        <taxon>Gunneridae</taxon>
        <taxon>Pentapetalae</taxon>
        <taxon>rosids</taxon>
        <taxon>malvids</taxon>
        <taxon>Malvales</taxon>
        <taxon>Malvaceae</taxon>
        <taxon>Malvoideae</taxon>
        <taxon>Hibiscus</taxon>
    </lineage>
</organism>
<protein>
    <recommendedName>
        <fullName evidence="3">Secreted protein</fullName>
    </recommendedName>
</protein>
<evidence type="ECO:0008006" key="3">
    <source>
        <dbReference type="Google" id="ProtNLM"/>
    </source>
</evidence>
<evidence type="ECO:0000313" key="1">
    <source>
        <dbReference type="EMBL" id="KAK9035166.1"/>
    </source>
</evidence>
<evidence type="ECO:0000313" key="2">
    <source>
        <dbReference type="Proteomes" id="UP001396334"/>
    </source>
</evidence>
<name>A0ABR2TCU5_9ROSI</name>